<dbReference type="GO" id="GO:0051010">
    <property type="term" value="F:microtubule plus-end binding"/>
    <property type="evidence" value="ECO:0007669"/>
    <property type="project" value="InterPro"/>
</dbReference>
<feature type="compositionally biased region" description="Low complexity" evidence="4">
    <location>
        <begin position="711"/>
        <end position="723"/>
    </location>
</feature>
<evidence type="ECO:0000313" key="6">
    <source>
        <dbReference type="EMBL" id="CAF1085094.1"/>
    </source>
</evidence>
<dbReference type="InterPro" id="IPR011989">
    <property type="entry name" value="ARM-like"/>
</dbReference>
<sequence>MATSGGGDDNEWQKLPCDEKVQHKAWKARMTGYEECVKLFRTQDSDKSPEFSKYLGLIKKFVIDTNENAREKSLDAVFAFVEEAQVAGKTVGEVAPGLISKCLNGRAKMKERAFDVLLMYVEIEKQADIEDELVKGLENKQPKIVQACVELLRKGLSEFGSKVLPIKPFIKQVVPLLDDRDKSVRDEAKLLLVEVYKWIGKQTLLPLIQNVKPIQLQELQTEFDKLDLNGADKPRQTRFLRSQQDLKQKMEQTQASTTVGASVTVEDVNVEMQEDLDPFEMMEPVNILDRLPKDFFDKIESKQWKERKEVLDDLLTILTQNPKLVPDADYFELVKALKKIISKDSNVPVALVAAKCLTALAKGLRKAFKSHAVGVLEVCLDRFREKKTNVIEALRETCDAVYPSTNLDPLSEVAVAVLAHKTPIVRQCTEQFLTKCFAMATQTTLPKKVLKVYLPPLIKNTGEADPGVRDSAFESLGMLWKCLGEKHILPNITDLDELKLNKIKEYAEKAVLLNLRGEPRSTAAVTTASTAAVPKSAASSVNSATMTKKPGGSTVAKSDSIADKDEESATPAPAAKPAAVAKKKTATTAKPAATTSEPVEEKRREPRPQKASTPIIGVVSHITSSRVKQSVTNISSSTSNGKLNSAKVRPITAPILSMKTTNVQSNPQRPVAFHSTQAIETKVRSKPIPSTVRRSSLTTPCSPSLNLQRQSLLTNGSTSSLTSPNIQGPLRSDTPPSTITLTNSTTAILRTSSNDIISSSINSNLNTKSRIPMRAIPRIMIKKSSA</sequence>
<dbReference type="FunFam" id="1.25.10.10:FF:000063">
    <property type="entry name" value="Putative cytoskeleton-associated protein 5"/>
    <property type="match status" value="1"/>
</dbReference>
<dbReference type="GO" id="GO:0005856">
    <property type="term" value="C:cytoskeleton"/>
    <property type="evidence" value="ECO:0007669"/>
    <property type="project" value="UniProtKB-SubCell"/>
</dbReference>
<dbReference type="GO" id="GO:0007051">
    <property type="term" value="P:spindle organization"/>
    <property type="evidence" value="ECO:0007669"/>
    <property type="project" value="InterPro"/>
</dbReference>
<evidence type="ECO:0000313" key="7">
    <source>
        <dbReference type="Proteomes" id="UP000663845"/>
    </source>
</evidence>
<evidence type="ECO:0000256" key="2">
    <source>
        <dbReference type="ARBA" id="ARBA00022490"/>
    </source>
</evidence>
<feature type="compositionally biased region" description="Basic and acidic residues" evidence="4">
    <location>
        <begin position="599"/>
        <end position="608"/>
    </location>
</feature>
<keyword evidence="3" id="KW-0206">Cytoskeleton</keyword>
<proteinExistence type="predicted"/>
<feature type="compositionally biased region" description="Low complexity" evidence="4">
    <location>
        <begin position="526"/>
        <end position="544"/>
    </location>
</feature>
<accession>A0A814MYP1</accession>
<dbReference type="InterPro" id="IPR048491">
    <property type="entry name" value="XMAP215_CLASP_TOG"/>
</dbReference>
<dbReference type="InterPro" id="IPR045110">
    <property type="entry name" value="XMAP215"/>
</dbReference>
<reference evidence="6" key="1">
    <citation type="submission" date="2021-02" db="EMBL/GenBank/DDBJ databases">
        <authorList>
            <person name="Nowell W R."/>
        </authorList>
    </citation>
    <scope>NUCLEOTIDE SEQUENCE</scope>
</reference>
<dbReference type="GO" id="GO:0046785">
    <property type="term" value="P:microtubule polymerization"/>
    <property type="evidence" value="ECO:0007669"/>
    <property type="project" value="InterPro"/>
</dbReference>
<feature type="compositionally biased region" description="Polar residues" evidence="4">
    <location>
        <begin position="692"/>
        <end position="710"/>
    </location>
</feature>
<keyword evidence="2" id="KW-0963">Cytoplasm</keyword>
<comment type="caution">
    <text evidence="6">The sequence shown here is derived from an EMBL/GenBank/DDBJ whole genome shotgun (WGS) entry which is preliminary data.</text>
</comment>
<dbReference type="SMART" id="SM01349">
    <property type="entry name" value="TOG"/>
    <property type="match status" value="2"/>
</dbReference>
<dbReference type="SUPFAM" id="SSF48371">
    <property type="entry name" value="ARM repeat"/>
    <property type="match status" value="1"/>
</dbReference>
<dbReference type="Pfam" id="PF21041">
    <property type="entry name" value="XMAP215_CLASP_TOG"/>
    <property type="match status" value="2"/>
</dbReference>
<dbReference type="FunFam" id="1.25.10.10:FF:000019">
    <property type="entry name" value="Cytoskeleton-associated protein 5"/>
    <property type="match status" value="1"/>
</dbReference>
<feature type="region of interest" description="Disordered" evidence="4">
    <location>
        <begin position="526"/>
        <end position="612"/>
    </location>
</feature>
<feature type="domain" description="TOG" evidence="5">
    <location>
        <begin position="280"/>
        <end position="516"/>
    </location>
</feature>
<dbReference type="EMBL" id="CAJNOG010000216">
    <property type="protein sequence ID" value="CAF1085094.1"/>
    <property type="molecule type" value="Genomic_DNA"/>
</dbReference>
<feature type="region of interest" description="Disordered" evidence="4">
    <location>
        <begin position="683"/>
        <end position="738"/>
    </location>
</feature>
<dbReference type="Gene3D" id="1.25.10.10">
    <property type="entry name" value="Leucine-rich Repeat Variant"/>
    <property type="match status" value="2"/>
</dbReference>
<evidence type="ECO:0000256" key="3">
    <source>
        <dbReference type="ARBA" id="ARBA00023212"/>
    </source>
</evidence>
<dbReference type="InterPro" id="IPR034085">
    <property type="entry name" value="TOG"/>
</dbReference>
<evidence type="ECO:0000256" key="4">
    <source>
        <dbReference type="SAM" id="MobiDB-lite"/>
    </source>
</evidence>
<dbReference type="InterPro" id="IPR016024">
    <property type="entry name" value="ARM-type_fold"/>
</dbReference>
<gene>
    <name evidence="6" type="ORF">JYZ213_LOCUS20514</name>
</gene>
<dbReference type="Proteomes" id="UP000663845">
    <property type="component" value="Unassembled WGS sequence"/>
</dbReference>
<protein>
    <recommendedName>
        <fullName evidence="5">TOG domain-containing protein</fullName>
    </recommendedName>
</protein>
<organism evidence="6 7">
    <name type="scientific">Adineta steineri</name>
    <dbReference type="NCBI Taxonomy" id="433720"/>
    <lineage>
        <taxon>Eukaryota</taxon>
        <taxon>Metazoa</taxon>
        <taxon>Spiralia</taxon>
        <taxon>Gnathifera</taxon>
        <taxon>Rotifera</taxon>
        <taxon>Eurotatoria</taxon>
        <taxon>Bdelloidea</taxon>
        <taxon>Adinetida</taxon>
        <taxon>Adinetidae</taxon>
        <taxon>Adineta</taxon>
    </lineage>
</organism>
<dbReference type="PANTHER" id="PTHR12609">
    <property type="entry name" value="MICROTUBULE ASSOCIATED PROTEIN XMAP215"/>
    <property type="match status" value="1"/>
</dbReference>
<evidence type="ECO:0000259" key="5">
    <source>
        <dbReference type="SMART" id="SM01349"/>
    </source>
</evidence>
<feature type="domain" description="TOG" evidence="5">
    <location>
        <begin position="4"/>
        <end position="232"/>
    </location>
</feature>
<dbReference type="AlphaFoldDB" id="A0A814MYP1"/>
<comment type="subcellular location">
    <subcellularLocation>
        <location evidence="1">Cytoplasm</location>
        <location evidence="1">Cytoskeleton</location>
    </subcellularLocation>
</comment>
<dbReference type="GO" id="GO:0030951">
    <property type="term" value="P:establishment or maintenance of microtubule cytoskeleton polarity"/>
    <property type="evidence" value="ECO:0007669"/>
    <property type="project" value="InterPro"/>
</dbReference>
<evidence type="ECO:0000256" key="1">
    <source>
        <dbReference type="ARBA" id="ARBA00004245"/>
    </source>
</evidence>
<dbReference type="GO" id="GO:0061863">
    <property type="term" value="F:microtubule plus end polymerase"/>
    <property type="evidence" value="ECO:0007669"/>
    <property type="project" value="InterPro"/>
</dbReference>
<feature type="compositionally biased region" description="Low complexity" evidence="4">
    <location>
        <begin position="569"/>
        <end position="597"/>
    </location>
</feature>
<name>A0A814MYP1_9BILA</name>